<dbReference type="AlphaFoldDB" id="A0A9X2UNG5"/>
<feature type="region of interest" description="Disordered" evidence="1">
    <location>
        <begin position="252"/>
        <end position="281"/>
    </location>
</feature>
<evidence type="ECO:0000313" key="3">
    <source>
        <dbReference type="Proteomes" id="UP001155040"/>
    </source>
</evidence>
<protein>
    <submittedName>
        <fullName evidence="2">Uncharacterized protein</fullName>
    </submittedName>
</protein>
<dbReference type="InterPro" id="IPR029044">
    <property type="entry name" value="Nucleotide-diphossugar_trans"/>
</dbReference>
<reference evidence="2" key="1">
    <citation type="submission" date="2022-08" db="EMBL/GenBank/DDBJ databases">
        <title>Genomic Encyclopedia of Type Strains, Phase V (KMG-V): Genome sequencing to study the core and pangenomes of soil and plant-associated prokaryotes.</title>
        <authorList>
            <person name="Whitman W."/>
        </authorList>
    </citation>
    <scope>NUCLEOTIDE SEQUENCE</scope>
    <source>
        <strain evidence="2">SP3012</strain>
    </source>
</reference>
<dbReference type="SUPFAM" id="SSF53448">
    <property type="entry name" value="Nucleotide-diphospho-sugar transferases"/>
    <property type="match status" value="1"/>
</dbReference>
<name>A0A9X2UNG5_9BACT</name>
<evidence type="ECO:0000256" key="1">
    <source>
        <dbReference type="SAM" id="MobiDB-lite"/>
    </source>
</evidence>
<comment type="caution">
    <text evidence="2">The sequence shown here is derived from an EMBL/GenBank/DDBJ whole genome shotgun (WGS) entry which is preliminary data.</text>
</comment>
<organism evidence="2 3">
    <name type="scientific">Salinibacter ruber</name>
    <dbReference type="NCBI Taxonomy" id="146919"/>
    <lineage>
        <taxon>Bacteria</taxon>
        <taxon>Pseudomonadati</taxon>
        <taxon>Rhodothermota</taxon>
        <taxon>Rhodothermia</taxon>
        <taxon>Rhodothermales</taxon>
        <taxon>Salinibacteraceae</taxon>
        <taxon>Salinibacter</taxon>
    </lineage>
</organism>
<dbReference type="Proteomes" id="UP001155040">
    <property type="component" value="Unassembled WGS sequence"/>
</dbReference>
<dbReference type="Gene3D" id="3.90.550.10">
    <property type="entry name" value="Spore Coat Polysaccharide Biosynthesis Protein SpsA, Chain A"/>
    <property type="match status" value="1"/>
</dbReference>
<dbReference type="EMBL" id="JANUBF010000028">
    <property type="protein sequence ID" value="MCS4037860.1"/>
    <property type="molecule type" value="Genomic_DNA"/>
</dbReference>
<sequence>MTDIILFATHWNEIDWIKPSLAQIDRIDPIEVIICDGCFDMEYPAPSTDGTREVIQEFVSNRENARMISPVRCDSLEGACELWRGHAHSSLLRRLHPARLRRAGMSFGTHHYRVNQALTFNRMISLSQFWEEGRWFMTYDCDQFYQDCTIENIQNEVNGGSAAELLTADERTFFHGFQHYTDQYEARKYNNMPHRIRADTMIFPTRAVTAEGLFRTRYYADVVPTKHVGSYHHYKFEFEDRFEEAYQVGNRKPPEVDQYDMKSFEGRHPSVVRKHIEPTPS</sequence>
<gene>
    <name evidence="2" type="ORF">GGQ01_002949</name>
</gene>
<accession>A0A9X2UNG5</accession>
<dbReference type="RefSeq" id="WP_259091175.1">
    <property type="nucleotide sequence ID" value="NZ_JANTZY010000026.1"/>
</dbReference>
<proteinExistence type="predicted"/>
<evidence type="ECO:0000313" key="2">
    <source>
        <dbReference type="EMBL" id="MCS4037860.1"/>
    </source>
</evidence>